<dbReference type="EMBL" id="OMOQ01000006">
    <property type="protein sequence ID" value="SPH24921.1"/>
    <property type="molecule type" value="Genomic_DNA"/>
</dbReference>
<organism evidence="1 2">
    <name type="scientific">Albidovulum aquaemixtae</name>
    <dbReference type="NCBI Taxonomy" id="1542388"/>
    <lineage>
        <taxon>Bacteria</taxon>
        <taxon>Pseudomonadati</taxon>
        <taxon>Pseudomonadota</taxon>
        <taxon>Alphaproteobacteria</taxon>
        <taxon>Rhodobacterales</taxon>
        <taxon>Paracoccaceae</taxon>
        <taxon>Albidovulum</taxon>
    </lineage>
</organism>
<dbReference type="Proteomes" id="UP000244924">
    <property type="component" value="Unassembled WGS sequence"/>
</dbReference>
<name>A0A2R8BN96_9RHOB</name>
<keyword evidence="2" id="KW-1185">Reference proteome</keyword>
<accession>A0A2R8BN96</accession>
<proteinExistence type="predicted"/>
<evidence type="ECO:0000313" key="2">
    <source>
        <dbReference type="Proteomes" id="UP000244924"/>
    </source>
</evidence>
<reference evidence="1 2" key="1">
    <citation type="submission" date="2018-03" db="EMBL/GenBank/DDBJ databases">
        <authorList>
            <person name="Keele B.F."/>
        </authorList>
    </citation>
    <scope>NUCLEOTIDE SEQUENCE [LARGE SCALE GENOMIC DNA]</scope>
    <source>
        <strain evidence="1 2">CECT 8626</strain>
    </source>
</reference>
<dbReference type="AlphaFoldDB" id="A0A2R8BN96"/>
<gene>
    <name evidence="1" type="ORF">DEA8626_03954</name>
</gene>
<evidence type="ECO:0000313" key="1">
    <source>
        <dbReference type="EMBL" id="SPH24921.1"/>
    </source>
</evidence>
<protein>
    <submittedName>
        <fullName evidence="1">Uncharacterized protein</fullName>
    </submittedName>
</protein>
<sequence length="115" mass="13007">MDKLFLSFYHLPSASRAFGVNSEAIDKTADTLAAMYVASFGGKASGRYRIARKLICGLMGRRRLYAEDVQELTRAVFERGYLLIDMESFFAVLSANAFVNYRRANRDCLTSSERQ</sequence>